<name>A0ABP7LJN1_9ACTN</name>
<accession>A0ABP7LJN1</accession>
<sequence>MGDGVVGTYVHAYDVPRRRSYQPAPAGRAGQDPSGSSATPIYDALYDEYVRSFRAFPGDRTGEEDMAFTAFANSPVSAGSYDTGTYASHHGAPQHATGHLAAYHGHSPMASDVWQQVARHARGMHHVPALPPAPRRGL</sequence>
<gene>
    <name evidence="2" type="ORF">GCM10022207_81210</name>
</gene>
<organism evidence="2 3">
    <name type="scientific">Streptomyces lannensis</name>
    <dbReference type="NCBI Taxonomy" id="766498"/>
    <lineage>
        <taxon>Bacteria</taxon>
        <taxon>Bacillati</taxon>
        <taxon>Actinomycetota</taxon>
        <taxon>Actinomycetes</taxon>
        <taxon>Kitasatosporales</taxon>
        <taxon>Streptomycetaceae</taxon>
        <taxon>Streptomyces</taxon>
    </lineage>
</organism>
<proteinExistence type="predicted"/>
<feature type="region of interest" description="Disordered" evidence="1">
    <location>
        <begin position="20"/>
        <end position="39"/>
    </location>
</feature>
<evidence type="ECO:0000313" key="3">
    <source>
        <dbReference type="Proteomes" id="UP001501563"/>
    </source>
</evidence>
<comment type="caution">
    <text evidence="2">The sequence shown here is derived from an EMBL/GenBank/DDBJ whole genome shotgun (WGS) entry which is preliminary data.</text>
</comment>
<reference evidence="3" key="1">
    <citation type="journal article" date="2019" name="Int. J. Syst. Evol. Microbiol.">
        <title>The Global Catalogue of Microorganisms (GCM) 10K type strain sequencing project: providing services to taxonomists for standard genome sequencing and annotation.</title>
        <authorList>
            <consortium name="The Broad Institute Genomics Platform"/>
            <consortium name="The Broad Institute Genome Sequencing Center for Infectious Disease"/>
            <person name="Wu L."/>
            <person name="Ma J."/>
        </authorList>
    </citation>
    <scope>NUCLEOTIDE SEQUENCE [LARGE SCALE GENOMIC DNA]</scope>
    <source>
        <strain evidence="3">JCM 16578</strain>
    </source>
</reference>
<evidence type="ECO:0000256" key="1">
    <source>
        <dbReference type="SAM" id="MobiDB-lite"/>
    </source>
</evidence>
<dbReference type="Proteomes" id="UP001501563">
    <property type="component" value="Unassembled WGS sequence"/>
</dbReference>
<keyword evidence="3" id="KW-1185">Reference proteome</keyword>
<protein>
    <submittedName>
        <fullName evidence="2">Uncharacterized protein</fullName>
    </submittedName>
</protein>
<evidence type="ECO:0000313" key="2">
    <source>
        <dbReference type="EMBL" id="GAA3900271.1"/>
    </source>
</evidence>
<dbReference type="EMBL" id="BAAAZA010000044">
    <property type="protein sequence ID" value="GAA3900271.1"/>
    <property type="molecule type" value="Genomic_DNA"/>
</dbReference>